<dbReference type="PANTHER" id="PTHR19879">
    <property type="entry name" value="TRANSCRIPTION INITIATION FACTOR TFIID"/>
    <property type="match status" value="1"/>
</dbReference>
<dbReference type="Proteomes" id="UP001152607">
    <property type="component" value="Unassembled WGS sequence"/>
</dbReference>
<sequence length="406" mass="45871">MFNFLLFLAFTGLIQAAPREIISINTDSGLIPKLSSDFNKNNVSSQWAPGFPKEWGAEDFRLQFSEPDPEGTFSAAVSSDEKYLVMVNGTHVTFVDIDTKATATTLGWELPEGYMASDLTLRNVPQGGYDVLVNFIRRQYDTPVRSARIRLSADFERVGSQVTYTGGFGAISKQGKYATLSGYIYELDNASNSTVILDQTITMYSVSFSSNGDKLSSVEWNAQTADIWNTTTGKRIYDIPPTKAQNWVTRISPDGMYVAYGLGSGKNIVQLWTLSNFTKSEITGFRNWPRHLEWSPDNKYLAVGDYGRVQVWKLPEFKLVQTWMVENYDPIGVYENTGFAWLDGGKKFSFRYNLSSYLYDLEENTKWAVSPSTMDHTWGEESLFYLKSKGMLATVNGDSRVRFWKV</sequence>
<gene>
    <name evidence="2" type="ORF">PDIGIT_LOCUS9263</name>
</gene>
<evidence type="ECO:0000313" key="2">
    <source>
        <dbReference type="EMBL" id="CAI6336171.1"/>
    </source>
</evidence>
<proteinExistence type="predicted"/>
<dbReference type="InterPro" id="IPR036322">
    <property type="entry name" value="WD40_repeat_dom_sf"/>
</dbReference>
<feature type="signal peptide" evidence="1">
    <location>
        <begin position="1"/>
        <end position="16"/>
    </location>
</feature>
<keyword evidence="3" id="KW-1185">Reference proteome</keyword>
<dbReference type="EMBL" id="CAOQHR010000006">
    <property type="protein sequence ID" value="CAI6336171.1"/>
    <property type="molecule type" value="Genomic_DNA"/>
</dbReference>
<dbReference type="InterPro" id="IPR015943">
    <property type="entry name" value="WD40/YVTN_repeat-like_dom_sf"/>
</dbReference>
<protein>
    <submittedName>
        <fullName evidence="2">Uncharacterized protein</fullName>
    </submittedName>
</protein>
<evidence type="ECO:0000313" key="3">
    <source>
        <dbReference type="Proteomes" id="UP001152607"/>
    </source>
</evidence>
<feature type="chain" id="PRO_5040835968" evidence="1">
    <location>
        <begin position="17"/>
        <end position="406"/>
    </location>
</feature>
<evidence type="ECO:0000256" key="1">
    <source>
        <dbReference type="SAM" id="SignalP"/>
    </source>
</evidence>
<accession>A0A9W4XSQ5</accession>
<dbReference type="SUPFAM" id="SSF50978">
    <property type="entry name" value="WD40 repeat-like"/>
    <property type="match status" value="1"/>
</dbReference>
<dbReference type="AlphaFoldDB" id="A0A9W4XSQ5"/>
<keyword evidence="1" id="KW-0732">Signal</keyword>
<comment type="caution">
    <text evidence="2">The sequence shown here is derived from an EMBL/GenBank/DDBJ whole genome shotgun (WGS) entry which is preliminary data.</text>
</comment>
<dbReference type="Gene3D" id="2.130.10.10">
    <property type="entry name" value="YVTN repeat-like/Quinoprotein amine dehydrogenase"/>
    <property type="match status" value="1"/>
</dbReference>
<name>A0A9W4XSQ5_9PLEO</name>
<reference evidence="2" key="1">
    <citation type="submission" date="2023-01" db="EMBL/GenBank/DDBJ databases">
        <authorList>
            <person name="Van Ghelder C."/>
            <person name="Rancurel C."/>
        </authorList>
    </citation>
    <scope>NUCLEOTIDE SEQUENCE</scope>
    <source>
        <strain evidence="2">CNCM I-4278</strain>
    </source>
</reference>
<dbReference type="InterPro" id="IPR001680">
    <property type="entry name" value="WD40_rpt"/>
</dbReference>
<organism evidence="2 3">
    <name type="scientific">Periconia digitata</name>
    <dbReference type="NCBI Taxonomy" id="1303443"/>
    <lineage>
        <taxon>Eukaryota</taxon>
        <taxon>Fungi</taxon>
        <taxon>Dikarya</taxon>
        <taxon>Ascomycota</taxon>
        <taxon>Pezizomycotina</taxon>
        <taxon>Dothideomycetes</taxon>
        <taxon>Pleosporomycetidae</taxon>
        <taxon>Pleosporales</taxon>
        <taxon>Massarineae</taxon>
        <taxon>Periconiaceae</taxon>
        <taxon>Periconia</taxon>
    </lineage>
</organism>
<dbReference type="PANTHER" id="PTHR19879:SF9">
    <property type="entry name" value="TRANSCRIPTION INITIATION FACTOR TFIID SUBUNIT 5"/>
    <property type="match status" value="1"/>
</dbReference>
<dbReference type="Pfam" id="PF00400">
    <property type="entry name" value="WD40"/>
    <property type="match status" value="1"/>
</dbReference>
<dbReference type="OrthoDB" id="1367865at2759"/>